<sequence length="460" mass="49295">MCQPKALLYNLPLGVGPRDDSIKTSGEVAPKDSQPTSSSQKPKKRGSSFFAKVRSVFKDLDQAKTPPMQNKDSERLHVSTTDPPISPPHSPTARSHVELGLFEFEKGKPLKPEHSRLVGTKANGFLSLTPSNSSADNAKGDHVKQITSSATEAITDRVRSSSSSSTLGESAQGSPRLSDQRKLEPSSDATLQPSLLSPGLANALDVRSLKLSSSSGDSDREGVHIALTNYLSGLCKDSALSTSTALRSFFATRPSDLEHQSNKNHNFVCRKIGIIASEKEQDVTLPPPAFAADTNLAENSLPRRIRSAENGIGGSDLLENTITSNRSHIRLDDDRQASADVHVSHLVSERGIITRNISCSQQAGGINGLGIPAQPPTVPNASTKKPLRDVNNADNSAKSIQKDDANGPVDVLPKSTVRRPLTVDDFDLIRTLGKGCAGKVSPGVFQVEQLEWKLIKRSSI</sequence>
<proteinExistence type="predicted"/>
<dbReference type="Proteomes" id="UP001234202">
    <property type="component" value="Unassembled WGS sequence"/>
</dbReference>
<reference evidence="1" key="1">
    <citation type="submission" date="2023-04" db="EMBL/GenBank/DDBJ databases">
        <title>Draft Genome sequencing of Naganishia species isolated from polar environments using Oxford Nanopore Technology.</title>
        <authorList>
            <person name="Leo P."/>
            <person name="Venkateswaran K."/>
        </authorList>
    </citation>
    <scope>NUCLEOTIDE SEQUENCE</scope>
    <source>
        <strain evidence="1">DBVPG 5303</strain>
    </source>
</reference>
<organism evidence="1 2">
    <name type="scientific">Naganishia onofrii</name>
    <dbReference type="NCBI Taxonomy" id="1851511"/>
    <lineage>
        <taxon>Eukaryota</taxon>
        <taxon>Fungi</taxon>
        <taxon>Dikarya</taxon>
        <taxon>Basidiomycota</taxon>
        <taxon>Agaricomycotina</taxon>
        <taxon>Tremellomycetes</taxon>
        <taxon>Filobasidiales</taxon>
        <taxon>Filobasidiaceae</taxon>
        <taxon>Naganishia</taxon>
    </lineage>
</organism>
<dbReference type="EMBL" id="JASBWV010000002">
    <property type="protein sequence ID" value="KAJ9127658.1"/>
    <property type="molecule type" value="Genomic_DNA"/>
</dbReference>
<gene>
    <name evidence="1" type="ORF">QFC24_001068</name>
</gene>
<protein>
    <submittedName>
        <fullName evidence="1">Uncharacterized protein</fullName>
    </submittedName>
</protein>
<evidence type="ECO:0000313" key="1">
    <source>
        <dbReference type="EMBL" id="KAJ9127658.1"/>
    </source>
</evidence>
<name>A0ACC2XUG3_9TREE</name>
<accession>A0ACC2XUG3</accession>
<keyword evidence="2" id="KW-1185">Reference proteome</keyword>
<comment type="caution">
    <text evidence="1">The sequence shown here is derived from an EMBL/GenBank/DDBJ whole genome shotgun (WGS) entry which is preliminary data.</text>
</comment>
<evidence type="ECO:0000313" key="2">
    <source>
        <dbReference type="Proteomes" id="UP001234202"/>
    </source>
</evidence>